<protein>
    <submittedName>
        <fullName evidence="1">Uncharacterized protein</fullName>
    </submittedName>
</protein>
<accession>A0A6A7YAY7</accession>
<reference evidence="1 2" key="1">
    <citation type="submission" date="2019-10" db="EMBL/GenBank/DDBJ databases">
        <title>Evaluation of single-gene subtyping targets for Pseudomonas.</title>
        <authorList>
            <person name="Reichler S.J."/>
            <person name="Orsi R.H."/>
            <person name="Wiedmann M."/>
            <person name="Martin N.H."/>
            <person name="Murphy S.I."/>
        </authorList>
    </citation>
    <scope>NUCLEOTIDE SEQUENCE [LARGE SCALE GENOMIC DNA]</scope>
    <source>
        <strain evidence="1 2">FSL R10-3257</strain>
    </source>
</reference>
<proteinExistence type="predicted"/>
<comment type="caution">
    <text evidence="1">The sequence shown here is derived from an EMBL/GenBank/DDBJ whole genome shotgun (WGS) entry which is preliminary data.</text>
</comment>
<evidence type="ECO:0000313" key="2">
    <source>
        <dbReference type="Proteomes" id="UP000441404"/>
    </source>
</evidence>
<dbReference type="Proteomes" id="UP000441404">
    <property type="component" value="Unassembled WGS sequence"/>
</dbReference>
<dbReference type="AlphaFoldDB" id="A0A6A7YAY7"/>
<organism evidence="1 2">
    <name type="scientific">Pseudomonas helleri</name>
    <dbReference type="NCBI Taxonomy" id="1608996"/>
    <lineage>
        <taxon>Bacteria</taxon>
        <taxon>Pseudomonadati</taxon>
        <taxon>Pseudomonadota</taxon>
        <taxon>Gammaproteobacteria</taxon>
        <taxon>Pseudomonadales</taxon>
        <taxon>Pseudomonadaceae</taxon>
        <taxon>Pseudomonas</taxon>
    </lineage>
</organism>
<sequence length="91" mass="10311">MADYHCYPLWNVSPGECGDIAPSEIPISKELQQRLLNWAAIYNETLDQNYPPDSGFKDSEEESKFSNEGKELAECLRNELGSGFSVVFDYL</sequence>
<name>A0A6A7YAY7_9PSED</name>
<dbReference type="EMBL" id="WIWJ01000010">
    <property type="protein sequence ID" value="MQT46559.1"/>
    <property type="molecule type" value="Genomic_DNA"/>
</dbReference>
<evidence type="ECO:0000313" key="1">
    <source>
        <dbReference type="EMBL" id="MQT46559.1"/>
    </source>
</evidence>
<gene>
    <name evidence="1" type="ORF">GHO40_07430</name>
</gene>